<feature type="transmembrane region" description="Helical" evidence="1">
    <location>
        <begin position="19"/>
        <end position="42"/>
    </location>
</feature>
<reference evidence="2" key="1">
    <citation type="journal article" date="2023" name="IScience">
        <title>Live-bearing cockroach genome reveals convergent evolutionary mechanisms linked to viviparity in insects and beyond.</title>
        <authorList>
            <person name="Fouks B."/>
            <person name="Harrison M.C."/>
            <person name="Mikhailova A.A."/>
            <person name="Marchal E."/>
            <person name="English S."/>
            <person name="Carruthers M."/>
            <person name="Jennings E.C."/>
            <person name="Chiamaka E.L."/>
            <person name="Frigard R.A."/>
            <person name="Pippel M."/>
            <person name="Attardo G.M."/>
            <person name="Benoit J.B."/>
            <person name="Bornberg-Bauer E."/>
            <person name="Tobe S.S."/>
        </authorList>
    </citation>
    <scope>NUCLEOTIDE SEQUENCE</scope>
    <source>
        <strain evidence="2">Stay&amp;Tobe</strain>
    </source>
</reference>
<comment type="caution">
    <text evidence="2">The sequence shown here is derived from an EMBL/GenBank/DDBJ whole genome shotgun (WGS) entry which is preliminary data.</text>
</comment>
<gene>
    <name evidence="2" type="ORF">L9F63_007924</name>
</gene>
<feature type="non-terminal residue" evidence="2">
    <location>
        <position position="1"/>
    </location>
</feature>
<keyword evidence="1" id="KW-0812">Transmembrane</keyword>
<keyword evidence="1" id="KW-1133">Transmembrane helix</keyword>
<evidence type="ECO:0000256" key="1">
    <source>
        <dbReference type="SAM" id="Phobius"/>
    </source>
</evidence>
<keyword evidence="1" id="KW-0472">Membrane</keyword>
<reference evidence="2" key="2">
    <citation type="submission" date="2023-05" db="EMBL/GenBank/DDBJ databases">
        <authorList>
            <person name="Fouks B."/>
        </authorList>
    </citation>
    <scope>NUCLEOTIDE SEQUENCE</scope>
    <source>
        <strain evidence="2">Stay&amp;Tobe</strain>
        <tissue evidence="2">Testes</tissue>
    </source>
</reference>
<name>A0AAD7Z6Z3_DIPPU</name>
<proteinExistence type="predicted"/>
<evidence type="ECO:0000313" key="3">
    <source>
        <dbReference type="Proteomes" id="UP001233999"/>
    </source>
</evidence>
<feature type="non-terminal residue" evidence="2">
    <location>
        <position position="65"/>
    </location>
</feature>
<organism evidence="2 3">
    <name type="scientific">Diploptera punctata</name>
    <name type="common">Pacific beetle cockroach</name>
    <dbReference type="NCBI Taxonomy" id="6984"/>
    <lineage>
        <taxon>Eukaryota</taxon>
        <taxon>Metazoa</taxon>
        <taxon>Ecdysozoa</taxon>
        <taxon>Arthropoda</taxon>
        <taxon>Hexapoda</taxon>
        <taxon>Insecta</taxon>
        <taxon>Pterygota</taxon>
        <taxon>Neoptera</taxon>
        <taxon>Polyneoptera</taxon>
        <taxon>Dictyoptera</taxon>
        <taxon>Blattodea</taxon>
        <taxon>Blaberoidea</taxon>
        <taxon>Blaberidae</taxon>
        <taxon>Diplopterinae</taxon>
        <taxon>Diploptera</taxon>
    </lineage>
</organism>
<dbReference type="AlphaFoldDB" id="A0AAD7Z6Z3"/>
<dbReference type="Proteomes" id="UP001233999">
    <property type="component" value="Unassembled WGS sequence"/>
</dbReference>
<sequence>FGAYIHHQFCRNPYILSDIFLICIFLQFFSFLLVLIILFRLFSFFGANRMMGGEEGQEDPKPFDI</sequence>
<accession>A0AAD7Z6Z3</accession>
<dbReference type="EMBL" id="JASPKZ010010253">
    <property type="protein sequence ID" value="KAJ9574905.1"/>
    <property type="molecule type" value="Genomic_DNA"/>
</dbReference>
<protein>
    <submittedName>
        <fullName evidence="2">Uncharacterized protein</fullName>
    </submittedName>
</protein>
<evidence type="ECO:0000313" key="2">
    <source>
        <dbReference type="EMBL" id="KAJ9574905.1"/>
    </source>
</evidence>
<keyword evidence="3" id="KW-1185">Reference proteome</keyword>